<protein>
    <submittedName>
        <fullName evidence="1">Uncharacterized protein</fullName>
    </submittedName>
</protein>
<accession>A0ABT3L1Q4</accession>
<gene>
    <name evidence="1" type="ORF">K4A83_03840</name>
</gene>
<organism evidence="1 2">
    <name type="scientific">Spirulina subsalsa FACHB-351</name>
    <dbReference type="NCBI Taxonomy" id="234711"/>
    <lineage>
        <taxon>Bacteria</taxon>
        <taxon>Bacillati</taxon>
        <taxon>Cyanobacteriota</taxon>
        <taxon>Cyanophyceae</taxon>
        <taxon>Spirulinales</taxon>
        <taxon>Spirulinaceae</taxon>
        <taxon>Spirulina</taxon>
    </lineage>
</organism>
<reference evidence="1 2" key="1">
    <citation type="submission" date="2021-08" db="EMBL/GenBank/DDBJ databases">
        <title>Draft genome sequence of Spirulina subsalsa with high tolerance to salinity and hype-accumulation of phycocyanin.</title>
        <authorList>
            <person name="Pei H."/>
            <person name="Jiang L."/>
        </authorList>
    </citation>
    <scope>NUCLEOTIDE SEQUENCE [LARGE SCALE GENOMIC DNA]</scope>
    <source>
        <strain evidence="1 2">FACHB-351</strain>
    </source>
</reference>
<dbReference type="RefSeq" id="WP_265263094.1">
    <property type="nucleotide sequence ID" value="NZ_JAIHOM010000013.1"/>
</dbReference>
<comment type="caution">
    <text evidence="1">The sequence shown here is derived from an EMBL/GenBank/DDBJ whole genome shotgun (WGS) entry which is preliminary data.</text>
</comment>
<dbReference type="Proteomes" id="UP001526426">
    <property type="component" value="Unassembled WGS sequence"/>
</dbReference>
<evidence type="ECO:0000313" key="1">
    <source>
        <dbReference type="EMBL" id="MCW6035408.1"/>
    </source>
</evidence>
<proteinExistence type="predicted"/>
<name>A0ABT3L1Q4_9CYAN</name>
<keyword evidence="2" id="KW-1185">Reference proteome</keyword>
<dbReference type="EMBL" id="JAIHOM010000013">
    <property type="protein sequence ID" value="MCW6035408.1"/>
    <property type="molecule type" value="Genomic_DNA"/>
</dbReference>
<sequence length="139" mass="16382">MAYWVRIQYERQEYIVDLDHISAFVCAPNGRLTFWLPESASPIVINHQANPDDYYRVFDYVTQLASHSLNGSWIRLFYDRSEYIIDLNRISTFCYSPNQKITFWLPDTSIPIILTQPGDPEGYEKVRDFIYKKTGEILS</sequence>
<evidence type="ECO:0000313" key="2">
    <source>
        <dbReference type="Proteomes" id="UP001526426"/>
    </source>
</evidence>